<dbReference type="InterPro" id="IPR000719">
    <property type="entry name" value="Prot_kinase_dom"/>
</dbReference>
<dbReference type="PROSITE" id="PS00108">
    <property type="entry name" value="PROTEIN_KINASE_ST"/>
    <property type="match status" value="1"/>
</dbReference>
<keyword evidence="1" id="KW-0418">Kinase</keyword>
<dbReference type="InterPro" id="IPR008271">
    <property type="entry name" value="Ser/Thr_kinase_AS"/>
</dbReference>
<dbReference type="Proteomes" id="UP000054785">
    <property type="component" value="Unassembled WGS sequence"/>
</dbReference>
<evidence type="ECO:0000313" key="2">
    <source>
        <dbReference type="Proteomes" id="UP000054785"/>
    </source>
</evidence>
<dbReference type="SUPFAM" id="SSF56112">
    <property type="entry name" value="Protein kinase-like (PK-like)"/>
    <property type="match status" value="1"/>
</dbReference>
<organism evidence="1 2">
    <name type="scientific">Legionella geestiana</name>
    <dbReference type="NCBI Taxonomy" id="45065"/>
    <lineage>
        <taxon>Bacteria</taxon>
        <taxon>Pseudomonadati</taxon>
        <taxon>Pseudomonadota</taxon>
        <taxon>Gammaproteobacteria</taxon>
        <taxon>Legionellales</taxon>
        <taxon>Legionellaceae</taxon>
        <taxon>Legionella</taxon>
    </lineage>
</organism>
<name>A0A0W0TPF1_9GAMM</name>
<dbReference type="GO" id="GO:0004672">
    <property type="term" value="F:protein kinase activity"/>
    <property type="evidence" value="ECO:0007669"/>
    <property type="project" value="InterPro"/>
</dbReference>
<dbReference type="STRING" id="45065.Lgee_1754"/>
<dbReference type="EMBL" id="LNYC01000070">
    <property type="protein sequence ID" value="KTC97433.1"/>
    <property type="molecule type" value="Genomic_DNA"/>
</dbReference>
<protein>
    <submittedName>
        <fullName evidence="1">Protein kinase domain protein</fullName>
    </submittedName>
</protein>
<gene>
    <name evidence="1" type="ORF">Lgee_1754</name>
</gene>
<keyword evidence="1" id="KW-0808">Transferase</keyword>
<keyword evidence="2" id="KW-1185">Reference proteome</keyword>
<dbReference type="AlphaFoldDB" id="A0A0W0TPF1"/>
<comment type="caution">
    <text evidence="1">The sequence shown here is derived from an EMBL/GenBank/DDBJ whole genome shotgun (WGS) entry which is preliminary data.</text>
</comment>
<dbReference type="SMART" id="SM00220">
    <property type="entry name" value="S_TKc"/>
    <property type="match status" value="1"/>
</dbReference>
<dbReference type="Gene3D" id="1.10.510.10">
    <property type="entry name" value="Transferase(Phosphotransferase) domain 1"/>
    <property type="match status" value="1"/>
</dbReference>
<dbReference type="InterPro" id="IPR011009">
    <property type="entry name" value="Kinase-like_dom_sf"/>
</dbReference>
<dbReference type="GO" id="GO:0005524">
    <property type="term" value="F:ATP binding"/>
    <property type="evidence" value="ECO:0007669"/>
    <property type="project" value="InterPro"/>
</dbReference>
<sequence>MPYIPADPLSIARARLDNAPDGTKLPRSLNRDGTRRLKNEQPVSTEYDTTHSFIRLHGKTFMLHASLERGGNARIKTLTSAEETVPQVVKIGNYPFNLMEVSINRALKRTEGSVARLDGRKHYLPMPFLGDSLFKLLTENRLSDAECRDVAIKLCIEAFRMHHGQPGEMVPLAHLDIKPENITLKDDKLFFIDYGASAIQPGSLQLYLYGTLIYRPQNNAVMTGEMYDMIAIRRTLMMPEAIQCMQGYIRPRHISSLLKWEDVMGTPLEKWVDTSATACSTPESIIERHQPAFVLAAMLIAVFYQLDMDIDTLPANPWLCLLLIELFEHRYTSENMLNTLNRPEAFLREIFRKKFADDTDFLTLKSYYVFERLQIPPTDHVINHCEALFNVAHLPGFLPHLHRLSHPDCAFLLPLLNAPDNPLLIEKIRIILDSVPASDNQWLLYRLNRVTKYTPDALQRVSLAQEKALHIVYARHVSFSGAPVSPLLFIRLAAVDLLPHLNTVRRFPQIHAFLKGDKTHAEFLDGLRYFFKINSEELRDKWLSNINDCPAAWNILFTKDIPAPYETIPPALLRALVYCDKPQFSLSDFRYFVPLILRFPEQNAEMLENTLAFLHTRAPDALHYWVRLIMTAPNPEEGLGYLYFAHSLKDSTVKPEKLWSFLELFTRIEALKPLLTETRLERLNQIGIRFRNRLEKVELSPEKGITGTMQKLFADIHSLLGSIPLKTRRLNPRLKDTCDFLLKSVNKLRPDYQPSYPPGFFRKRRERSEPNQPGLAETRQRLT</sequence>
<accession>A0A0W0TPF1</accession>
<proteinExistence type="predicted"/>
<dbReference type="PATRIC" id="fig|45065.4.peg.1905"/>
<dbReference type="RefSeq" id="WP_028387151.1">
    <property type="nucleotide sequence ID" value="NZ_CP038271.1"/>
</dbReference>
<reference evidence="1 2" key="1">
    <citation type="submission" date="2015-11" db="EMBL/GenBank/DDBJ databases">
        <title>Genomic analysis of 38 Legionella species identifies large and diverse effector repertoires.</title>
        <authorList>
            <person name="Burstein D."/>
            <person name="Amaro F."/>
            <person name="Zusman T."/>
            <person name="Lifshitz Z."/>
            <person name="Cohen O."/>
            <person name="Gilbert J.A."/>
            <person name="Pupko T."/>
            <person name="Shuman H.A."/>
            <person name="Segal G."/>
        </authorList>
    </citation>
    <scope>NUCLEOTIDE SEQUENCE [LARGE SCALE GENOMIC DNA]</scope>
    <source>
        <strain evidence="1 2">ATCC 49504</strain>
    </source>
</reference>
<evidence type="ECO:0000313" key="1">
    <source>
        <dbReference type="EMBL" id="KTC97433.1"/>
    </source>
</evidence>